<dbReference type="InterPro" id="IPR050902">
    <property type="entry name" value="ABC_Transporter_SBP"/>
</dbReference>
<sequence>MLKFIQTSLYLLCFMLGPLCSGAKPLRIVSVNGTLSEIVAGLGLTSQLVGVDITSTYPESLQKVPKVGHNRSLSAEGILSLNPDLIIYTNESMVSDRLLSQLKASGKKVVLFEQVYSKQGAIDLIRAVGKYFDRNAQAEKMVTTVENDLRRLVRPEKPQKLLFIYARGTATMMVAGTGTALEALFGLTGNINAVQGFSNFKPLTAEALVMANPDVLVLFDSGLESLDGPQGLLKVPGVMATNAGKNKKIVSMDGQLLTSYGPRLGKAAIELAQKIK</sequence>
<dbReference type="SUPFAM" id="SSF53807">
    <property type="entry name" value="Helical backbone' metal receptor"/>
    <property type="match status" value="1"/>
</dbReference>
<dbReference type="RefSeq" id="WP_109676032.1">
    <property type="nucleotide sequence ID" value="NZ_QGDT01000010.1"/>
</dbReference>
<dbReference type="PROSITE" id="PS50983">
    <property type="entry name" value="FE_B12_PBP"/>
    <property type="match status" value="1"/>
</dbReference>
<dbReference type="InterPro" id="IPR002491">
    <property type="entry name" value="ABC_transptr_periplasmic_BD"/>
</dbReference>
<gene>
    <name evidence="2" type="ORF">CLV98_11011</name>
</gene>
<evidence type="ECO:0000313" key="2">
    <source>
        <dbReference type="EMBL" id="PWJ56700.1"/>
    </source>
</evidence>
<evidence type="ECO:0000313" key="3">
    <source>
        <dbReference type="Proteomes" id="UP000245880"/>
    </source>
</evidence>
<dbReference type="PANTHER" id="PTHR30535">
    <property type="entry name" value="VITAMIN B12-BINDING PROTEIN"/>
    <property type="match status" value="1"/>
</dbReference>
<reference evidence="2 3" key="1">
    <citation type="submission" date="2018-03" db="EMBL/GenBank/DDBJ databases">
        <title>Genomic Encyclopedia of Archaeal and Bacterial Type Strains, Phase II (KMG-II): from individual species to whole genera.</title>
        <authorList>
            <person name="Goeker M."/>
        </authorList>
    </citation>
    <scope>NUCLEOTIDE SEQUENCE [LARGE SCALE GENOMIC DNA]</scope>
    <source>
        <strain evidence="2 3">DSM 100346</strain>
    </source>
</reference>
<name>A0A316AIK0_9BACT</name>
<keyword evidence="3" id="KW-1185">Reference proteome</keyword>
<dbReference type="EMBL" id="QGDT01000010">
    <property type="protein sequence ID" value="PWJ56700.1"/>
    <property type="molecule type" value="Genomic_DNA"/>
</dbReference>
<dbReference type="Gene3D" id="3.40.50.1980">
    <property type="entry name" value="Nitrogenase molybdenum iron protein domain"/>
    <property type="match status" value="2"/>
</dbReference>
<evidence type="ECO:0000259" key="1">
    <source>
        <dbReference type="PROSITE" id="PS50983"/>
    </source>
</evidence>
<dbReference type="Pfam" id="PF01497">
    <property type="entry name" value="Peripla_BP_2"/>
    <property type="match status" value="1"/>
</dbReference>
<feature type="domain" description="Fe/B12 periplasmic-binding" evidence="1">
    <location>
        <begin position="27"/>
        <end position="276"/>
    </location>
</feature>
<organism evidence="2 3">
    <name type="scientific">Dyadobacter jejuensis</name>
    <dbReference type="NCBI Taxonomy" id="1082580"/>
    <lineage>
        <taxon>Bacteria</taxon>
        <taxon>Pseudomonadati</taxon>
        <taxon>Bacteroidota</taxon>
        <taxon>Cytophagia</taxon>
        <taxon>Cytophagales</taxon>
        <taxon>Spirosomataceae</taxon>
        <taxon>Dyadobacter</taxon>
    </lineage>
</organism>
<dbReference type="Proteomes" id="UP000245880">
    <property type="component" value="Unassembled WGS sequence"/>
</dbReference>
<proteinExistence type="predicted"/>
<dbReference type="OrthoDB" id="9797736at2"/>
<protein>
    <submittedName>
        <fullName evidence="2">Iron complex transport system substrate-binding protein</fullName>
    </submittedName>
</protein>
<accession>A0A316AIK0</accession>
<comment type="caution">
    <text evidence="2">The sequence shown here is derived from an EMBL/GenBank/DDBJ whole genome shotgun (WGS) entry which is preliminary data.</text>
</comment>
<dbReference type="AlphaFoldDB" id="A0A316AIK0"/>
<dbReference type="PANTHER" id="PTHR30535:SF4">
    <property type="entry name" value="HEMIN-BINDING PERIPLASMIC PROTEIN HMUT"/>
    <property type="match status" value="1"/>
</dbReference>